<gene>
    <name evidence="1" type="ORF">L1987_42428</name>
</gene>
<dbReference type="EMBL" id="CM042031">
    <property type="protein sequence ID" value="KAI3783349.1"/>
    <property type="molecule type" value="Genomic_DNA"/>
</dbReference>
<keyword evidence="2" id="KW-1185">Reference proteome</keyword>
<reference evidence="1 2" key="2">
    <citation type="journal article" date="2022" name="Mol. Ecol. Resour.">
        <title>The genomes of chicory, endive, great burdock and yacon provide insights into Asteraceae paleo-polyploidization history and plant inulin production.</title>
        <authorList>
            <person name="Fan W."/>
            <person name="Wang S."/>
            <person name="Wang H."/>
            <person name="Wang A."/>
            <person name="Jiang F."/>
            <person name="Liu H."/>
            <person name="Zhao H."/>
            <person name="Xu D."/>
            <person name="Zhang Y."/>
        </authorList>
    </citation>
    <scope>NUCLEOTIDE SEQUENCE [LARGE SCALE GENOMIC DNA]</scope>
    <source>
        <strain evidence="2">cv. Yunnan</strain>
        <tissue evidence="1">Leaves</tissue>
    </source>
</reference>
<comment type="caution">
    <text evidence="1">The sequence shown here is derived from an EMBL/GenBank/DDBJ whole genome shotgun (WGS) entry which is preliminary data.</text>
</comment>
<protein>
    <submittedName>
        <fullName evidence="1">Uncharacterized protein</fullName>
    </submittedName>
</protein>
<accession>A0ACB9GIU1</accession>
<organism evidence="1 2">
    <name type="scientific">Smallanthus sonchifolius</name>
    <dbReference type="NCBI Taxonomy" id="185202"/>
    <lineage>
        <taxon>Eukaryota</taxon>
        <taxon>Viridiplantae</taxon>
        <taxon>Streptophyta</taxon>
        <taxon>Embryophyta</taxon>
        <taxon>Tracheophyta</taxon>
        <taxon>Spermatophyta</taxon>
        <taxon>Magnoliopsida</taxon>
        <taxon>eudicotyledons</taxon>
        <taxon>Gunneridae</taxon>
        <taxon>Pentapetalae</taxon>
        <taxon>asterids</taxon>
        <taxon>campanulids</taxon>
        <taxon>Asterales</taxon>
        <taxon>Asteraceae</taxon>
        <taxon>Asteroideae</taxon>
        <taxon>Heliantheae alliance</taxon>
        <taxon>Millerieae</taxon>
        <taxon>Smallanthus</taxon>
    </lineage>
</organism>
<sequence>MLLFWALFQLSGGILSGRKAVLKGKYSVDIVIRNLISTSGSSDQFYLARAVANLHRWQLDSAVSSSQSFREDEHEFLSIGYNDTLKEIPDPDAKKSEDWDDEEDGEWIVPTYLVLFGFYYLYRSGNFYSFT</sequence>
<dbReference type="Proteomes" id="UP001056120">
    <property type="component" value="Linkage Group LG14"/>
</dbReference>
<name>A0ACB9GIU1_9ASTR</name>
<proteinExistence type="predicted"/>
<evidence type="ECO:0000313" key="1">
    <source>
        <dbReference type="EMBL" id="KAI3783349.1"/>
    </source>
</evidence>
<reference evidence="2" key="1">
    <citation type="journal article" date="2022" name="Mol. Ecol. Resour.">
        <title>The genomes of chicory, endive, great burdock and yacon provide insights into Asteraceae palaeo-polyploidization history and plant inulin production.</title>
        <authorList>
            <person name="Fan W."/>
            <person name="Wang S."/>
            <person name="Wang H."/>
            <person name="Wang A."/>
            <person name="Jiang F."/>
            <person name="Liu H."/>
            <person name="Zhao H."/>
            <person name="Xu D."/>
            <person name="Zhang Y."/>
        </authorList>
    </citation>
    <scope>NUCLEOTIDE SEQUENCE [LARGE SCALE GENOMIC DNA]</scope>
    <source>
        <strain evidence="2">cv. Yunnan</strain>
    </source>
</reference>
<evidence type="ECO:0000313" key="2">
    <source>
        <dbReference type="Proteomes" id="UP001056120"/>
    </source>
</evidence>